<evidence type="ECO:0000313" key="2">
    <source>
        <dbReference type="Proteomes" id="UP000799755"/>
    </source>
</evidence>
<sequence length="282" mass="32761">MASTQPSPILCLPAEIRLSILEHTLPKPLHIVFRPPTHTSGFSSSNPNNPRGLSLDENYSSSSHLSLLLTCHQFRSDFTHLLFSSTQFVVTDTYTPLPRRLEVLRQCQIEAIRHIAFVASARQFRDLVHWTQHPFNLPNLKLDTLAVVLHRSAHWHYPSDFTADMVSLLRRLQNVRSLYFIRNGANVKGFFKTWYNRLVGLVLKEDHWQRYDNPQGPCLEEVWWEWEFDAGGQWFKFKARKPRRVVGEEAYLEGVKGLVEGLMREMEGEEEDPDPRARNGWA</sequence>
<reference evidence="1" key="1">
    <citation type="journal article" date="2020" name="Stud. Mycol.">
        <title>101 Dothideomycetes genomes: a test case for predicting lifestyles and emergence of pathogens.</title>
        <authorList>
            <person name="Haridas S."/>
            <person name="Albert R."/>
            <person name="Binder M."/>
            <person name="Bloem J."/>
            <person name="Labutti K."/>
            <person name="Salamov A."/>
            <person name="Andreopoulos B."/>
            <person name="Baker S."/>
            <person name="Barry K."/>
            <person name="Bills G."/>
            <person name="Bluhm B."/>
            <person name="Cannon C."/>
            <person name="Castanera R."/>
            <person name="Culley D."/>
            <person name="Daum C."/>
            <person name="Ezra D."/>
            <person name="Gonzalez J."/>
            <person name="Henrissat B."/>
            <person name="Kuo A."/>
            <person name="Liang C."/>
            <person name="Lipzen A."/>
            <person name="Lutzoni F."/>
            <person name="Magnuson J."/>
            <person name="Mondo S."/>
            <person name="Nolan M."/>
            <person name="Ohm R."/>
            <person name="Pangilinan J."/>
            <person name="Park H.-J."/>
            <person name="Ramirez L."/>
            <person name="Alfaro M."/>
            <person name="Sun H."/>
            <person name="Tritt A."/>
            <person name="Yoshinaga Y."/>
            <person name="Zwiers L.-H."/>
            <person name="Turgeon B."/>
            <person name="Goodwin S."/>
            <person name="Spatafora J."/>
            <person name="Crous P."/>
            <person name="Grigoriev I."/>
        </authorList>
    </citation>
    <scope>NUCLEOTIDE SEQUENCE</scope>
    <source>
        <strain evidence="1">ATCC 200398</strain>
    </source>
</reference>
<name>A0ACB6REC5_9PLEO</name>
<protein>
    <submittedName>
        <fullName evidence="1">Uncharacterized protein</fullName>
    </submittedName>
</protein>
<proteinExistence type="predicted"/>
<dbReference type="Proteomes" id="UP000799755">
    <property type="component" value="Unassembled WGS sequence"/>
</dbReference>
<gene>
    <name evidence="1" type="ORF">BDR25DRAFT_364554</name>
</gene>
<keyword evidence="2" id="KW-1185">Reference proteome</keyword>
<organism evidence="1 2">
    <name type="scientific">Lindgomyces ingoldianus</name>
    <dbReference type="NCBI Taxonomy" id="673940"/>
    <lineage>
        <taxon>Eukaryota</taxon>
        <taxon>Fungi</taxon>
        <taxon>Dikarya</taxon>
        <taxon>Ascomycota</taxon>
        <taxon>Pezizomycotina</taxon>
        <taxon>Dothideomycetes</taxon>
        <taxon>Pleosporomycetidae</taxon>
        <taxon>Pleosporales</taxon>
        <taxon>Lindgomycetaceae</taxon>
        <taxon>Lindgomyces</taxon>
    </lineage>
</organism>
<comment type="caution">
    <text evidence="1">The sequence shown here is derived from an EMBL/GenBank/DDBJ whole genome shotgun (WGS) entry which is preliminary data.</text>
</comment>
<evidence type="ECO:0000313" key="1">
    <source>
        <dbReference type="EMBL" id="KAF2477663.1"/>
    </source>
</evidence>
<accession>A0ACB6REC5</accession>
<dbReference type="EMBL" id="MU003492">
    <property type="protein sequence ID" value="KAF2477663.1"/>
    <property type="molecule type" value="Genomic_DNA"/>
</dbReference>